<name>A0ABQ4EDS6_9ACTN</name>
<reference evidence="2 3" key="1">
    <citation type="submission" date="2021-01" db="EMBL/GenBank/DDBJ databases">
        <title>Whole genome shotgun sequence of Plantactinospora endophytica NBRC 110450.</title>
        <authorList>
            <person name="Komaki H."/>
            <person name="Tamura T."/>
        </authorList>
    </citation>
    <scope>NUCLEOTIDE SEQUENCE [LARGE SCALE GENOMIC DNA]</scope>
    <source>
        <strain evidence="2 3">NBRC 110450</strain>
    </source>
</reference>
<keyword evidence="3" id="KW-1185">Reference proteome</keyword>
<dbReference type="RefSeq" id="WP_203870755.1">
    <property type="nucleotide sequence ID" value="NZ_BONW01000044.1"/>
</dbReference>
<feature type="region of interest" description="Disordered" evidence="1">
    <location>
        <begin position="203"/>
        <end position="237"/>
    </location>
</feature>
<proteinExistence type="predicted"/>
<comment type="caution">
    <text evidence="2">The sequence shown here is derived from an EMBL/GenBank/DDBJ whole genome shotgun (WGS) entry which is preliminary data.</text>
</comment>
<organism evidence="2 3">
    <name type="scientific">Plantactinospora endophytica</name>
    <dbReference type="NCBI Taxonomy" id="673535"/>
    <lineage>
        <taxon>Bacteria</taxon>
        <taxon>Bacillati</taxon>
        <taxon>Actinomycetota</taxon>
        <taxon>Actinomycetes</taxon>
        <taxon>Micromonosporales</taxon>
        <taxon>Micromonosporaceae</taxon>
        <taxon>Plantactinospora</taxon>
    </lineage>
</organism>
<dbReference type="EMBL" id="BONW01000044">
    <property type="protein sequence ID" value="GIG92402.1"/>
    <property type="molecule type" value="Genomic_DNA"/>
</dbReference>
<evidence type="ECO:0000313" key="3">
    <source>
        <dbReference type="Proteomes" id="UP000646749"/>
    </source>
</evidence>
<evidence type="ECO:0008006" key="4">
    <source>
        <dbReference type="Google" id="ProtNLM"/>
    </source>
</evidence>
<dbReference type="Proteomes" id="UP000646749">
    <property type="component" value="Unassembled WGS sequence"/>
</dbReference>
<evidence type="ECO:0000256" key="1">
    <source>
        <dbReference type="SAM" id="MobiDB-lite"/>
    </source>
</evidence>
<gene>
    <name evidence="2" type="ORF">Pen02_73380</name>
</gene>
<evidence type="ECO:0000313" key="2">
    <source>
        <dbReference type="EMBL" id="GIG92402.1"/>
    </source>
</evidence>
<sequence length="276" mass="29899">MNHPERRLLISVDMERYSRRGNVRQYEAQQAFQQLLHEAATAVGLDRISWKTQQAGDGELAILPADAREPQVIGRLVPDLNRRLRHYNSSRLPEARVRLRVALHQGLVHLDGANGFPGTAVIEVCRLCDARQLKKALTLFPDAGVALIVSSGIYREVVSEYPEELRPERFRRIEVHLPDKDFRESAWICVVDEDLSAVPTEMLLAEPTPGPGQPEPGTSSEDGPALPGTTAGGADPAGAINVGGIRVVGQNAVGHGAMAIGSIGEDANFGGEGRAR</sequence>
<protein>
    <recommendedName>
        <fullName evidence="4">NYN domain-containing protein</fullName>
    </recommendedName>
</protein>
<feature type="compositionally biased region" description="Low complexity" evidence="1">
    <location>
        <begin position="215"/>
        <end position="237"/>
    </location>
</feature>
<accession>A0ABQ4EDS6</accession>